<name>A0ABT4KA05_9HYPH</name>
<dbReference type="RefSeq" id="WP_269274704.1">
    <property type="nucleotide sequence ID" value="NZ_JAPVOI010000002.1"/>
</dbReference>
<comment type="caution">
    <text evidence="2">The sequence shown here is derived from an EMBL/GenBank/DDBJ whole genome shotgun (WGS) entry which is preliminary data.</text>
</comment>
<accession>A0ABT4KA05</accession>
<gene>
    <name evidence="2" type="ORF">O3W52_00885</name>
</gene>
<keyword evidence="1" id="KW-0175">Coiled coil</keyword>
<proteinExistence type="predicted"/>
<evidence type="ECO:0000256" key="1">
    <source>
        <dbReference type="SAM" id="Coils"/>
    </source>
</evidence>
<feature type="coiled-coil region" evidence="1">
    <location>
        <begin position="254"/>
        <end position="281"/>
    </location>
</feature>
<sequence>MSNAGLPVTGRQTLAREAREELRRRGERLGDAVQVLPAKTPAQPTLPELTRYIGFLLDGGQGTKVAPLSGRADPQQIPVELGRFYFADIPLGVGECLVQLGQQFDTALQYYQRPLNYPYTNPPFDTPDLWLRVAEAFLAQGDAAYRSGDIQTARTNYELIIKNGAVPQQSPLYQGSLSIMVAKVRFWVTLLSQDPGLHSPAETPPRHVSVLALAVQRLAQLNANLDFFGRPPSWRPIFSFAYLREAARTFAQFAAQANREYVAYTQRAEDQTQNVQQMEQAVALGEASIQVDIAHMNEVQAEITAATEARTPRTNQAELARQNLQALTSSVGIAPVSTLRSRGPVQLQFPTTKK</sequence>
<evidence type="ECO:0000313" key="3">
    <source>
        <dbReference type="Proteomes" id="UP001079430"/>
    </source>
</evidence>
<evidence type="ECO:0008006" key="4">
    <source>
        <dbReference type="Google" id="ProtNLM"/>
    </source>
</evidence>
<keyword evidence="3" id="KW-1185">Reference proteome</keyword>
<dbReference type="Proteomes" id="UP001079430">
    <property type="component" value="Unassembled WGS sequence"/>
</dbReference>
<dbReference type="EMBL" id="JAPVOI010000002">
    <property type="protein sequence ID" value="MCZ4088704.1"/>
    <property type="molecule type" value="Genomic_DNA"/>
</dbReference>
<organism evidence="2 3">
    <name type="scientific">Sinorhizobium psoraleae</name>
    <dbReference type="NCBI Taxonomy" id="520838"/>
    <lineage>
        <taxon>Bacteria</taxon>
        <taxon>Pseudomonadati</taxon>
        <taxon>Pseudomonadota</taxon>
        <taxon>Alphaproteobacteria</taxon>
        <taxon>Hyphomicrobiales</taxon>
        <taxon>Rhizobiaceae</taxon>
        <taxon>Sinorhizobium/Ensifer group</taxon>
        <taxon>Sinorhizobium</taxon>
    </lineage>
</organism>
<protein>
    <recommendedName>
        <fullName evidence="4">Tetratricopeptide repeat protein</fullName>
    </recommendedName>
</protein>
<reference evidence="2" key="1">
    <citation type="submission" date="2022-10" db="EMBL/GenBank/DDBJ databases">
        <title>Whole genome sequencing of three plant growth promoting bacteria isolated from Vachellia tortilis subsp. raddiana in Morocco.</title>
        <authorList>
            <person name="Hnini M."/>
            <person name="Zouagui R."/>
            <person name="Zouagui H."/>
            <person name="Chemao Elfihri M.-W."/>
            <person name="Ibrahimi A."/>
            <person name="Sbabou L."/>
            <person name="Aurag J."/>
        </authorList>
    </citation>
    <scope>NUCLEOTIDE SEQUENCE</scope>
    <source>
        <strain evidence="2">LMR678</strain>
    </source>
</reference>
<evidence type="ECO:0000313" key="2">
    <source>
        <dbReference type="EMBL" id="MCZ4088704.1"/>
    </source>
</evidence>